<organism evidence="6 7">
    <name type="scientific">Neohortaea acidophila</name>
    <dbReference type="NCBI Taxonomy" id="245834"/>
    <lineage>
        <taxon>Eukaryota</taxon>
        <taxon>Fungi</taxon>
        <taxon>Dikarya</taxon>
        <taxon>Ascomycota</taxon>
        <taxon>Pezizomycotina</taxon>
        <taxon>Dothideomycetes</taxon>
        <taxon>Dothideomycetidae</taxon>
        <taxon>Mycosphaerellales</taxon>
        <taxon>Teratosphaeriaceae</taxon>
        <taxon>Neohortaea</taxon>
    </lineage>
</organism>
<dbReference type="GO" id="GO:0046854">
    <property type="term" value="P:phosphatidylinositol phosphate biosynthetic process"/>
    <property type="evidence" value="ECO:0007669"/>
    <property type="project" value="TreeGrafter"/>
</dbReference>
<reference evidence="6" key="1">
    <citation type="journal article" date="2020" name="Stud. Mycol.">
        <title>101 Dothideomycetes genomes: a test case for predicting lifestyles and emergence of pathogens.</title>
        <authorList>
            <person name="Haridas S."/>
            <person name="Albert R."/>
            <person name="Binder M."/>
            <person name="Bloem J."/>
            <person name="Labutti K."/>
            <person name="Salamov A."/>
            <person name="Andreopoulos B."/>
            <person name="Baker S."/>
            <person name="Barry K."/>
            <person name="Bills G."/>
            <person name="Bluhm B."/>
            <person name="Cannon C."/>
            <person name="Castanera R."/>
            <person name="Culley D."/>
            <person name="Daum C."/>
            <person name="Ezra D."/>
            <person name="Gonzalez J."/>
            <person name="Henrissat B."/>
            <person name="Kuo A."/>
            <person name="Liang C."/>
            <person name="Lipzen A."/>
            <person name="Lutzoni F."/>
            <person name="Magnuson J."/>
            <person name="Mondo S."/>
            <person name="Nolan M."/>
            <person name="Ohm R."/>
            <person name="Pangilinan J."/>
            <person name="Park H.-J."/>
            <person name="Ramirez L."/>
            <person name="Alfaro M."/>
            <person name="Sun H."/>
            <person name="Tritt A."/>
            <person name="Yoshinaga Y."/>
            <person name="Zwiers L.-H."/>
            <person name="Turgeon B."/>
            <person name="Goodwin S."/>
            <person name="Spatafora J."/>
            <person name="Crous P."/>
            <person name="Grigoriev I."/>
        </authorList>
    </citation>
    <scope>NUCLEOTIDE SEQUENCE</scope>
    <source>
        <strain evidence="6">CBS 113389</strain>
    </source>
</reference>
<sequence>MAETKQALDAATLKAFEHAAAGHDGVLSSAAGDLLIKPCTQAEVDFYQSTLTQHPDFAEMMPTFLGTLTLGEPAQLTNPTALHEPAEILRQQDASGTGQPGKKLKTDTAIVLENLEAAFRHANVLDLKLGARLYADGTEADKAARLDQVAAETTSGSLNFRIAGMKVWNGVEYDKYDKLYGRKFRAGNVLEGFATFFAGLSTALEAHEAQLLLETILAEVAKVRHMLQKYESRMYSASVLVVYEGDGEALRALMSGGGEAKVKTPMADERAPTEAEVKESVDQEEEEEEEDGGPPVAFKVRVIDFAHAEWTPGEGPDENVLKGLNSIEDQLDDLIARFD</sequence>
<name>A0A6A6PVA9_9PEZI</name>
<proteinExistence type="inferred from homology"/>
<accession>A0A6A6PVA9</accession>
<dbReference type="GO" id="GO:0000824">
    <property type="term" value="F:inositol-1,4,5,6-tetrakisphosphate 3-kinase activity"/>
    <property type="evidence" value="ECO:0007669"/>
    <property type="project" value="TreeGrafter"/>
</dbReference>
<dbReference type="Pfam" id="PF03770">
    <property type="entry name" value="IPK"/>
    <property type="match status" value="1"/>
</dbReference>
<feature type="compositionally biased region" description="Acidic residues" evidence="5">
    <location>
        <begin position="282"/>
        <end position="292"/>
    </location>
</feature>
<dbReference type="GO" id="GO:0032958">
    <property type="term" value="P:inositol phosphate biosynthetic process"/>
    <property type="evidence" value="ECO:0007669"/>
    <property type="project" value="InterPro"/>
</dbReference>
<dbReference type="InterPro" id="IPR005522">
    <property type="entry name" value="IPK"/>
</dbReference>
<dbReference type="Gene3D" id="3.30.470.160">
    <property type="entry name" value="Inositol polyphosphate kinase"/>
    <property type="match status" value="1"/>
</dbReference>
<protein>
    <recommendedName>
        <fullName evidence="4">Kinase</fullName>
        <ecNumber evidence="4">2.7.-.-</ecNumber>
    </recommendedName>
</protein>
<dbReference type="SUPFAM" id="SSF56104">
    <property type="entry name" value="SAICAR synthase-like"/>
    <property type="match status" value="1"/>
</dbReference>
<evidence type="ECO:0000313" key="7">
    <source>
        <dbReference type="Proteomes" id="UP000799767"/>
    </source>
</evidence>
<feature type="compositionally biased region" description="Basic and acidic residues" evidence="5">
    <location>
        <begin position="261"/>
        <end position="281"/>
    </location>
</feature>
<dbReference type="EMBL" id="MU001635">
    <property type="protein sequence ID" value="KAF2483197.1"/>
    <property type="molecule type" value="Genomic_DNA"/>
</dbReference>
<feature type="region of interest" description="Disordered" evidence="5">
    <location>
        <begin position="261"/>
        <end position="296"/>
    </location>
</feature>
<evidence type="ECO:0000256" key="1">
    <source>
        <dbReference type="ARBA" id="ARBA00007374"/>
    </source>
</evidence>
<evidence type="ECO:0000313" key="6">
    <source>
        <dbReference type="EMBL" id="KAF2483197.1"/>
    </source>
</evidence>
<evidence type="ECO:0000256" key="3">
    <source>
        <dbReference type="ARBA" id="ARBA00022777"/>
    </source>
</evidence>
<evidence type="ECO:0000256" key="5">
    <source>
        <dbReference type="SAM" id="MobiDB-lite"/>
    </source>
</evidence>
<dbReference type="GO" id="GO:0005634">
    <property type="term" value="C:nucleus"/>
    <property type="evidence" value="ECO:0007669"/>
    <property type="project" value="TreeGrafter"/>
</dbReference>
<keyword evidence="2 4" id="KW-0808">Transferase</keyword>
<gene>
    <name evidence="6" type="ORF">BDY17DRAFT_296992</name>
</gene>
<dbReference type="AlphaFoldDB" id="A0A6A6PVA9"/>
<keyword evidence="3 4" id="KW-0418">Kinase</keyword>
<dbReference type="OrthoDB" id="338650at2759"/>
<comment type="similarity">
    <text evidence="1 4">Belongs to the inositol phosphokinase (IPK) family.</text>
</comment>
<dbReference type="EC" id="2.7.-.-" evidence="4"/>
<dbReference type="PANTHER" id="PTHR12400:SF103">
    <property type="entry name" value="INOSITOL POLYPHOSPHATE MULTIKINASE"/>
    <property type="match status" value="1"/>
</dbReference>
<dbReference type="Proteomes" id="UP000799767">
    <property type="component" value="Unassembled WGS sequence"/>
</dbReference>
<dbReference type="GO" id="GO:0008440">
    <property type="term" value="F:inositol-1,4,5-trisphosphate 3-kinase activity"/>
    <property type="evidence" value="ECO:0007669"/>
    <property type="project" value="TreeGrafter"/>
</dbReference>
<dbReference type="InterPro" id="IPR038286">
    <property type="entry name" value="IPK_sf"/>
</dbReference>
<dbReference type="GeneID" id="54474533"/>
<dbReference type="RefSeq" id="XP_033589767.1">
    <property type="nucleotide sequence ID" value="XM_033733531.1"/>
</dbReference>
<evidence type="ECO:0000256" key="2">
    <source>
        <dbReference type="ARBA" id="ARBA00022679"/>
    </source>
</evidence>
<dbReference type="GO" id="GO:0005737">
    <property type="term" value="C:cytoplasm"/>
    <property type="evidence" value="ECO:0007669"/>
    <property type="project" value="TreeGrafter"/>
</dbReference>
<evidence type="ECO:0000256" key="4">
    <source>
        <dbReference type="RuleBase" id="RU363090"/>
    </source>
</evidence>
<keyword evidence="7" id="KW-1185">Reference proteome</keyword>
<dbReference type="PANTHER" id="PTHR12400">
    <property type="entry name" value="INOSITOL POLYPHOSPHATE KINASE"/>
    <property type="match status" value="1"/>
</dbReference>